<accession>A0A1N6DFH7</accession>
<dbReference type="Pfam" id="PF02065">
    <property type="entry name" value="Melibiase"/>
    <property type="match status" value="1"/>
</dbReference>
<dbReference type="RefSeq" id="WP_084183494.1">
    <property type="nucleotide sequence ID" value="NZ_FSRJ01000001.1"/>
</dbReference>
<evidence type="ECO:0000256" key="1">
    <source>
        <dbReference type="ARBA" id="ARBA00001255"/>
    </source>
</evidence>
<feature type="active site" description="Nucleophile" evidence="6">
    <location>
        <position position="451"/>
    </location>
</feature>
<feature type="domain" description="Glycosyl hydrolase family 36 C-terminal" evidence="7">
    <location>
        <begin position="619"/>
        <end position="699"/>
    </location>
</feature>
<feature type="active site" description="Proton donor" evidence="6">
    <location>
        <position position="517"/>
    </location>
</feature>
<keyword evidence="10" id="KW-1185">Reference proteome</keyword>
<dbReference type="Pfam" id="PF16874">
    <property type="entry name" value="Glyco_hydro_36C"/>
    <property type="match status" value="1"/>
</dbReference>
<evidence type="ECO:0000256" key="3">
    <source>
        <dbReference type="ARBA" id="ARBA00022801"/>
    </source>
</evidence>
<dbReference type="AlphaFoldDB" id="A0A1N6DFH7"/>
<evidence type="ECO:0000256" key="4">
    <source>
        <dbReference type="ARBA" id="ARBA00023295"/>
    </source>
</evidence>
<dbReference type="InterPro" id="IPR031705">
    <property type="entry name" value="Glyco_hydro_36_C"/>
</dbReference>
<evidence type="ECO:0000256" key="5">
    <source>
        <dbReference type="PIRNR" id="PIRNR005536"/>
    </source>
</evidence>
<reference evidence="10" key="1">
    <citation type="submission" date="2016-11" db="EMBL/GenBank/DDBJ databases">
        <authorList>
            <person name="Varghese N."/>
            <person name="Submissions S."/>
        </authorList>
    </citation>
    <scope>NUCLEOTIDE SEQUENCE [LARGE SCALE GENOMIC DNA]</scope>
    <source>
        <strain evidence="10">DSM 8595</strain>
    </source>
</reference>
<dbReference type="PRINTS" id="PR00743">
    <property type="entry name" value="GLHYDRLASE36"/>
</dbReference>
<dbReference type="GO" id="GO:0016052">
    <property type="term" value="P:carbohydrate catabolic process"/>
    <property type="evidence" value="ECO:0007669"/>
    <property type="project" value="InterPro"/>
</dbReference>
<dbReference type="EC" id="3.2.1.22" evidence="2 5"/>
<sequence length="714" mass="78938">MAEAVFHLRAGGVSVVIEASGTTLPVICHWGRDLGSLDERALARVVEHAHGTRVTSEPDRPLAVGVLPEPKQAWMGPPGLTGDRDGRAGFPDFDAVLTEFERVDSATVAQRLVSTATDAANRLAVRLEFELLRSGLLRVHAAVRNDGEERYRLDGLDLALPVPGRTAELLDFSGRHNGERRPQRTTITDGTHLREQRRGRSGPDAVTLLVAGTDGFDFGRGEVWAVHLGWSGNQRLWAHRTNGGRTALGGGELLLPGEVELDPGEEYEMPWLYAAYGDGLDDASARIHDALRARPTHPAVGRPVTLNTWEAVYFDHTLEPLTELAALAAEVGVERFVLDDGWFLGRRHDRAGLGDWTVDREVWPHGLAPLVDRVREHGMQFGIWFEPEMVNLDSELARAHPEWILAPQHRDAPLARQQLVLNVGHPDARAYLRDRIVELVSEHRIDYVKWDHNRDLVEPVDRVTGRAAVHRQTQAVYTLIDEIRAACPWLEIESCSAGGGRIDLGIAERTDRFWTSDSNDPLERQRIQRWTSLLMPPELLGAHVGAATAHVTGRTSSIDFRAITAMIGSFGIEWDLREATDDERAALTGWISEFVRLRPLIERGRLHRLESEPAILAQTLVSADRRHAIATIATIDSPAHLPGPALRLAGLDPAASYRVARVRPDVAADPTSTRRQPDWWSEAGIWPGAVLAEVGLPMPILRPQEAGLIELVAQ</sequence>
<proteinExistence type="inferred from homology"/>
<dbReference type="OrthoDB" id="9758822at2"/>
<dbReference type="GO" id="GO:0004557">
    <property type="term" value="F:alpha-galactosidase activity"/>
    <property type="evidence" value="ECO:0007669"/>
    <property type="project" value="UniProtKB-UniRule"/>
</dbReference>
<gene>
    <name evidence="9" type="ORF">SAMN05443544_0141</name>
</gene>
<dbReference type="InterPro" id="IPR050985">
    <property type="entry name" value="Alpha-glycosidase_related"/>
</dbReference>
<organism evidence="9 10">
    <name type="scientific">Agromyces cerinus subsp. cerinus</name>
    <dbReference type="NCBI Taxonomy" id="232089"/>
    <lineage>
        <taxon>Bacteria</taxon>
        <taxon>Bacillati</taxon>
        <taxon>Actinomycetota</taxon>
        <taxon>Actinomycetes</taxon>
        <taxon>Micrococcales</taxon>
        <taxon>Microbacteriaceae</taxon>
        <taxon>Agromyces</taxon>
    </lineage>
</organism>
<evidence type="ECO:0000256" key="2">
    <source>
        <dbReference type="ARBA" id="ARBA00012755"/>
    </source>
</evidence>
<feature type="domain" description="Glycosyl hydrolase family 36 N-terminal" evidence="8">
    <location>
        <begin position="24"/>
        <end position="261"/>
    </location>
</feature>
<dbReference type="InterPro" id="IPR013780">
    <property type="entry name" value="Glyco_hydro_b"/>
</dbReference>
<dbReference type="InterPro" id="IPR031704">
    <property type="entry name" value="Glyco_hydro_36_N"/>
</dbReference>
<dbReference type="STRING" id="232089.SAMN05443544_0141"/>
<dbReference type="Proteomes" id="UP000184699">
    <property type="component" value="Unassembled WGS sequence"/>
</dbReference>
<dbReference type="CDD" id="cd14791">
    <property type="entry name" value="GH36"/>
    <property type="match status" value="1"/>
</dbReference>
<evidence type="ECO:0000313" key="9">
    <source>
        <dbReference type="EMBL" id="SIN69506.1"/>
    </source>
</evidence>
<comment type="catalytic activity">
    <reaction evidence="1 5">
        <text>Hydrolysis of terminal, non-reducing alpha-D-galactose residues in alpha-D-galactosides, including galactose oligosaccharides, galactomannans and galactolipids.</text>
        <dbReference type="EC" id="3.2.1.22"/>
    </reaction>
</comment>
<dbReference type="InterPro" id="IPR002252">
    <property type="entry name" value="Glyco_hydro_36"/>
</dbReference>
<dbReference type="SUPFAM" id="SSF51445">
    <property type="entry name" value="(Trans)glycosidases"/>
    <property type="match status" value="1"/>
</dbReference>
<protein>
    <recommendedName>
        <fullName evidence="2 5">Alpha-galactosidase</fullName>
        <ecNumber evidence="2 5">3.2.1.22</ecNumber>
    </recommendedName>
</protein>
<dbReference type="InterPro" id="IPR038417">
    <property type="entry name" value="Alpga-gal_N_sf"/>
</dbReference>
<dbReference type="Gene3D" id="2.60.40.1180">
    <property type="entry name" value="Golgi alpha-mannosidase II"/>
    <property type="match status" value="1"/>
</dbReference>
<evidence type="ECO:0000256" key="6">
    <source>
        <dbReference type="PIRSR" id="PIRSR005536-1"/>
    </source>
</evidence>
<keyword evidence="4 5" id="KW-0326">Glycosidase</keyword>
<keyword evidence="3 5" id="KW-0378">Hydrolase</keyword>
<evidence type="ECO:0000313" key="10">
    <source>
        <dbReference type="Proteomes" id="UP000184699"/>
    </source>
</evidence>
<dbReference type="PANTHER" id="PTHR43053:SF3">
    <property type="entry name" value="ALPHA-GALACTOSIDASE C-RELATED"/>
    <property type="match status" value="1"/>
</dbReference>
<dbReference type="EMBL" id="FSRJ01000001">
    <property type="protein sequence ID" value="SIN69506.1"/>
    <property type="molecule type" value="Genomic_DNA"/>
</dbReference>
<evidence type="ECO:0000259" key="7">
    <source>
        <dbReference type="Pfam" id="PF16874"/>
    </source>
</evidence>
<dbReference type="FunFam" id="3.20.20.70:FF:000118">
    <property type="entry name" value="Alpha-galactosidase"/>
    <property type="match status" value="1"/>
</dbReference>
<dbReference type="Pfam" id="PF16875">
    <property type="entry name" value="Glyco_hydro_36N"/>
    <property type="match status" value="1"/>
</dbReference>
<dbReference type="Gene3D" id="3.20.20.70">
    <property type="entry name" value="Aldolase class I"/>
    <property type="match status" value="1"/>
</dbReference>
<dbReference type="InterPro" id="IPR013785">
    <property type="entry name" value="Aldolase_TIM"/>
</dbReference>
<name>A0A1N6DFH7_9MICO</name>
<dbReference type="PANTHER" id="PTHR43053">
    <property type="entry name" value="GLYCOSIDASE FAMILY 31"/>
    <property type="match status" value="1"/>
</dbReference>
<dbReference type="Gene3D" id="2.70.98.60">
    <property type="entry name" value="alpha-galactosidase from lactobacil brevis"/>
    <property type="match status" value="1"/>
</dbReference>
<evidence type="ECO:0000259" key="8">
    <source>
        <dbReference type="Pfam" id="PF16875"/>
    </source>
</evidence>
<dbReference type="PIRSF" id="PIRSF005536">
    <property type="entry name" value="Agal"/>
    <property type="match status" value="1"/>
</dbReference>
<dbReference type="InterPro" id="IPR017853">
    <property type="entry name" value="GH"/>
</dbReference>
<comment type="similarity">
    <text evidence="5">Belongs to the glycosyl hydrolase.</text>
</comment>